<name>A0AAE0UQS0_9TELE</name>
<dbReference type="Proteomes" id="UP001274896">
    <property type="component" value="Unassembled WGS sequence"/>
</dbReference>
<proteinExistence type="predicted"/>
<protein>
    <submittedName>
        <fullName evidence="1">Uncharacterized protein</fullName>
    </submittedName>
</protein>
<comment type="caution">
    <text evidence="1">The sequence shown here is derived from an EMBL/GenBank/DDBJ whole genome shotgun (WGS) entry which is preliminary data.</text>
</comment>
<keyword evidence="2" id="KW-1185">Reference proteome</keyword>
<accession>A0AAE0UQS0</accession>
<dbReference type="AlphaFoldDB" id="A0AAE0UQS0"/>
<feature type="non-terminal residue" evidence="1">
    <location>
        <position position="1"/>
    </location>
</feature>
<sequence>GSANLRGLSPLVHSVPGDRAKDVACVHSAKLIAPITRMPAEEAKLARKLGVE</sequence>
<gene>
    <name evidence="1" type="ORF">QTP70_028912</name>
</gene>
<reference evidence="1" key="1">
    <citation type="submission" date="2023-06" db="EMBL/GenBank/DDBJ databases">
        <title>Male Hemibagrus guttatus genome.</title>
        <authorList>
            <person name="Bian C."/>
        </authorList>
    </citation>
    <scope>NUCLEOTIDE SEQUENCE</scope>
    <source>
        <strain evidence="1">Male_cb2023</strain>
        <tissue evidence="1">Muscle</tissue>
    </source>
</reference>
<evidence type="ECO:0000313" key="2">
    <source>
        <dbReference type="Proteomes" id="UP001274896"/>
    </source>
</evidence>
<evidence type="ECO:0000313" key="1">
    <source>
        <dbReference type="EMBL" id="KAK3513632.1"/>
    </source>
</evidence>
<organism evidence="1 2">
    <name type="scientific">Hemibagrus guttatus</name>
    <dbReference type="NCBI Taxonomy" id="175788"/>
    <lineage>
        <taxon>Eukaryota</taxon>
        <taxon>Metazoa</taxon>
        <taxon>Chordata</taxon>
        <taxon>Craniata</taxon>
        <taxon>Vertebrata</taxon>
        <taxon>Euteleostomi</taxon>
        <taxon>Actinopterygii</taxon>
        <taxon>Neopterygii</taxon>
        <taxon>Teleostei</taxon>
        <taxon>Ostariophysi</taxon>
        <taxon>Siluriformes</taxon>
        <taxon>Bagridae</taxon>
        <taxon>Hemibagrus</taxon>
    </lineage>
</organism>
<dbReference type="EMBL" id="JAUCMX010000022">
    <property type="protein sequence ID" value="KAK3513632.1"/>
    <property type="molecule type" value="Genomic_DNA"/>
</dbReference>